<evidence type="ECO:0000313" key="2">
    <source>
        <dbReference type="Proteomes" id="UP000226437"/>
    </source>
</evidence>
<dbReference type="Proteomes" id="UP000226437">
    <property type="component" value="Unassembled WGS sequence"/>
</dbReference>
<dbReference type="EMBL" id="PDLO01000001">
    <property type="protein sequence ID" value="PHL00169.1"/>
    <property type="molecule type" value="Genomic_DNA"/>
</dbReference>
<comment type="caution">
    <text evidence="1">The sequence shown here is derived from an EMBL/GenBank/DDBJ whole genome shotgun (WGS) entry which is preliminary data.</text>
</comment>
<keyword evidence="2" id="KW-1185">Reference proteome</keyword>
<protein>
    <submittedName>
        <fullName evidence="1">Uncharacterized protein</fullName>
    </submittedName>
</protein>
<evidence type="ECO:0000313" key="1">
    <source>
        <dbReference type="EMBL" id="PHL00169.1"/>
    </source>
</evidence>
<proteinExistence type="predicted"/>
<sequence>MARRCQADQGIPAGHDVADPEVFPLWGEHVAVVEHPEPRTAADEKPVAGAFSRFRGRLASQGKEEQNK</sequence>
<gene>
    <name evidence="1" type="ORF">CGL56_03770</name>
</gene>
<dbReference type="AlphaFoldDB" id="A0A2G0CJL9"/>
<name>A0A2G0CJL9_9BACT</name>
<reference evidence="1 2" key="1">
    <citation type="submission" date="2017-10" db="EMBL/GenBank/DDBJ databases">
        <title>The draft genome sequence of Lewinella marina KCTC 32374.</title>
        <authorList>
            <person name="Wang K."/>
        </authorList>
    </citation>
    <scope>NUCLEOTIDE SEQUENCE [LARGE SCALE GENOMIC DNA]</scope>
    <source>
        <strain evidence="1 2">MKG-38</strain>
    </source>
</reference>
<accession>A0A2G0CJL9</accession>
<organism evidence="1 2">
    <name type="scientific">Neolewinella marina</name>
    <dbReference type="NCBI Taxonomy" id="438751"/>
    <lineage>
        <taxon>Bacteria</taxon>
        <taxon>Pseudomonadati</taxon>
        <taxon>Bacteroidota</taxon>
        <taxon>Saprospiria</taxon>
        <taxon>Saprospirales</taxon>
        <taxon>Lewinellaceae</taxon>
        <taxon>Neolewinella</taxon>
    </lineage>
</organism>